<proteinExistence type="predicted"/>
<feature type="chain" id="PRO_5030540250" evidence="1">
    <location>
        <begin position="22"/>
        <end position="323"/>
    </location>
</feature>
<organism evidence="2 3">
    <name type="scientific">Brevundimonas lenta</name>
    <dbReference type="NCBI Taxonomy" id="424796"/>
    <lineage>
        <taxon>Bacteria</taxon>
        <taxon>Pseudomonadati</taxon>
        <taxon>Pseudomonadota</taxon>
        <taxon>Alphaproteobacteria</taxon>
        <taxon>Caulobacterales</taxon>
        <taxon>Caulobacteraceae</taxon>
        <taxon>Brevundimonas</taxon>
    </lineage>
</organism>
<dbReference type="RefSeq" id="WP_183205049.1">
    <property type="nucleotide sequence ID" value="NZ_BAAAER010000003.1"/>
</dbReference>
<keyword evidence="3" id="KW-1185">Reference proteome</keyword>
<dbReference type="InterPro" id="IPR058248">
    <property type="entry name" value="Lxx211020-like"/>
</dbReference>
<dbReference type="PANTHER" id="PTHR36302:SF1">
    <property type="entry name" value="COPPER CHAPERONE PCU(A)C"/>
    <property type="match status" value="1"/>
</dbReference>
<protein>
    <submittedName>
        <fullName evidence="2">Copper(I)-binding protein</fullName>
    </submittedName>
</protein>
<reference evidence="2 3" key="1">
    <citation type="submission" date="2020-08" db="EMBL/GenBank/DDBJ databases">
        <title>Genomic Encyclopedia of Type Strains, Phase IV (KMG-IV): sequencing the most valuable type-strain genomes for metagenomic binning, comparative biology and taxonomic classification.</title>
        <authorList>
            <person name="Goeker M."/>
        </authorList>
    </citation>
    <scope>NUCLEOTIDE SEQUENCE [LARGE SCALE GENOMIC DNA]</scope>
    <source>
        <strain evidence="2 3">DSM 23960</strain>
    </source>
</reference>
<dbReference type="AlphaFoldDB" id="A0A7W6JGU2"/>
<dbReference type="Proteomes" id="UP000529946">
    <property type="component" value="Unassembled WGS sequence"/>
</dbReference>
<dbReference type="Pfam" id="PF04314">
    <property type="entry name" value="PCuAC"/>
    <property type="match status" value="1"/>
</dbReference>
<feature type="signal peptide" evidence="1">
    <location>
        <begin position="1"/>
        <end position="21"/>
    </location>
</feature>
<evidence type="ECO:0000313" key="3">
    <source>
        <dbReference type="Proteomes" id="UP000529946"/>
    </source>
</evidence>
<accession>A0A7W6JGU2</accession>
<name>A0A7W6JGU2_9CAUL</name>
<evidence type="ECO:0000313" key="2">
    <source>
        <dbReference type="EMBL" id="MBB4083908.1"/>
    </source>
</evidence>
<dbReference type="PANTHER" id="PTHR36302">
    <property type="entry name" value="BLR7088 PROTEIN"/>
    <property type="match status" value="1"/>
</dbReference>
<dbReference type="SUPFAM" id="SSF110087">
    <property type="entry name" value="DR1885-like metal-binding protein"/>
    <property type="match status" value="1"/>
</dbReference>
<comment type="caution">
    <text evidence="2">The sequence shown here is derived from an EMBL/GenBank/DDBJ whole genome shotgun (WGS) entry which is preliminary data.</text>
</comment>
<dbReference type="InterPro" id="IPR036182">
    <property type="entry name" value="PCuAC_sf"/>
</dbReference>
<dbReference type="InterPro" id="IPR007410">
    <property type="entry name" value="LpqE-like"/>
</dbReference>
<keyword evidence="1" id="KW-0732">Signal</keyword>
<dbReference type="EMBL" id="JACIDM010000003">
    <property type="protein sequence ID" value="MBB4083908.1"/>
    <property type="molecule type" value="Genomic_DNA"/>
</dbReference>
<dbReference type="Gene3D" id="2.60.40.1890">
    <property type="entry name" value="PCu(A)C copper chaperone"/>
    <property type="match status" value="1"/>
</dbReference>
<gene>
    <name evidence="2" type="ORF">GGR12_002796</name>
</gene>
<sequence length="323" mass="34569">MMRRMFAVLAAVVTLALPGLAAAQPADLPSAGDEIYAPFAPMLGKTWRGIGTGPERPEDIQRWEWAVGGHAIRVTHAVNGGVYGGETLIFRDKDSGEYIFHYFTSGGFHTTGTIRASAPGVFAIEEAVHGVENLEALRSSGTMGEDGVYRVRASVERNGAWVEAGGFDYREDSSATVVMPVRAQGAREAPASAGPLDVSRRIVRGVDQPGEAVAGYLLIRNGSPVADELTGARCDCASRVEFHQIRRSEGDVSMDSEASWEVPPGGVLEVRPGSDLHLMLIGYDPAKAVNGKISMTLTFRDAGQVTADFDLVEDSRAAWAEFD</sequence>
<evidence type="ECO:0000256" key="1">
    <source>
        <dbReference type="SAM" id="SignalP"/>
    </source>
</evidence>